<dbReference type="EMBL" id="VSSQ01147050">
    <property type="protein sequence ID" value="MPN65133.1"/>
    <property type="molecule type" value="Genomic_DNA"/>
</dbReference>
<reference evidence="2" key="1">
    <citation type="submission" date="2019-08" db="EMBL/GenBank/DDBJ databases">
        <authorList>
            <person name="Kucharzyk K."/>
            <person name="Murdoch R.W."/>
            <person name="Higgins S."/>
            <person name="Loffler F."/>
        </authorList>
    </citation>
    <scope>NUCLEOTIDE SEQUENCE</scope>
</reference>
<feature type="domain" description="HTH cro/C1-type" evidence="1">
    <location>
        <begin position="18"/>
        <end position="61"/>
    </location>
</feature>
<dbReference type="Gene3D" id="1.10.260.40">
    <property type="entry name" value="lambda repressor-like DNA-binding domains"/>
    <property type="match status" value="1"/>
</dbReference>
<dbReference type="GO" id="GO:0003677">
    <property type="term" value="F:DNA binding"/>
    <property type="evidence" value="ECO:0007669"/>
    <property type="project" value="InterPro"/>
</dbReference>
<dbReference type="AlphaFoldDB" id="A0A645K256"/>
<dbReference type="InterPro" id="IPR001387">
    <property type="entry name" value="Cro/C1-type_HTH"/>
</dbReference>
<name>A0A645K256_9ZZZZ</name>
<dbReference type="SUPFAM" id="SSF47413">
    <property type="entry name" value="lambda repressor-like DNA-binding domains"/>
    <property type="match status" value="1"/>
</dbReference>
<evidence type="ECO:0000259" key="1">
    <source>
        <dbReference type="PROSITE" id="PS50943"/>
    </source>
</evidence>
<dbReference type="InterPro" id="IPR010982">
    <property type="entry name" value="Lambda_DNA-bd_dom_sf"/>
</dbReference>
<proteinExistence type="predicted"/>
<protein>
    <recommendedName>
        <fullName evidence="1">HTH cro/C1-type domain-containing protein</fullName>
    </recommendedName>
</protein>
<sequence>MIVDREKFDIALAIQKETLEGISRKAGVTKKTICNLRNGKKVAPRTVGMVAEALNVPVVRLVKEEQCV</sequence>
<comment type="caution">
    <text evidence="2">The sequence shown here is derived from an EMBL/GenBank/DDBJ whole genome shotgun (WGS) entry which is preliminary data.</text>
</comment>
<dbReference type="PROSITE" id="PS50943">
    <property type="entry name" value="HTH_CROC1"/>
    <property type="match status" value="1"/>
</dbReference>
<accession>A0A645K256</accession>
<gene>
    <name evidence="2" type="ORF">SDC9_212912</name>
</gene>
<organism evidence="2">
    <name type="scientific">bioreactor metagenome</name>
    <dbReference type="NCBI Taxonomy" id="1076179"/>
    <lineage>
        <taxon>unclassified sequences</taxon>
        <taxon>metagenomes</taxon>
        <taxon>ecological metagenomes</taxon>
    </lineage>
</organism>
<evidence type="ECO:0000313" key="2">
    <source>
        <dbReference type="EMBL" id="MPN65133.1"/>
    </source>
</evidence>